<dbReference type="InterPro" id="IPR047057">
    <property type="entry name" value="MerR_fam"/>
</dbReference>
<dbReference type="Gene3D" id="1.10.1660.10">
    <property type="match status" value="1"/>
</dbReference>
<protein>
    <submittedName>
        <fullName evidence="3">MerR family transcriptional regulator</fullName>
    </submittedName>
</protein>
<dbReference type="CDD" id="cd01109">
    <property type="entry name" value="HTH_YyaN"/>
    <property type="match status" value="1"/>
</dbReference>
<dbReference type="KEGG" id="ohi:H8790_00565"/>
<dbReference type="GO" id="GO:0003677">
    <property type="term" value="F:DNA binding"/>
    <property type="evidence" value="ECO:0007669"/>
    <property type="project" value="UniProtKB-KW"/>
</dbReference>
<keyword evidence="4" id="KW-1185">Reference proteome</keyword>
<dbReference type="SMART" id="SM00422">
    <property type="entry name" value="HTH_MERR"/>
    <property type="match status" value="1"/>
</dbReference>
<feature type="domain" description="HTH merR-type" evidence="2">
    <location>
        <begin position="2"/>
        <end position="71"/>
    </location>
</feature>
<gene>
    <name evidence="3" type="ORF">H8790_00565</name>
</gene>
<dbReference type="GO" id="GO:0003700">
    <property type="term" value="F:DNA-binding transcription factor activity"/>
    <property type="evidence" value="ECO:0007669"/>
    <property type="project" value="InterPro"/>
</dbReference>
<dbReference type="RefSeq" id="WP_187333171.1">
    <property type="nucleotide sequence ID" value="NZ_CP060490.1"/>
</dbReference>
<keyword evidence="1" id="KW-0238">DNA-binding</keyword>
<dbReference type="AlphaFoldDB" id="A0A7G9B4V4"/>
<dbReference type="PROSITE" id="PS50937">
    <property type="entry name" value="HTH_MERR_2"/>
    <property type="match status" value="1"/>
</dbReference>
<name>A0A7G9B4V4_9FIRM</name>
<dbReference type="PANTHER" id="PTHR30204">
    <property type="entry name" value="REDOX-CYCLING DRUG-SENSING TRANSCRIPTIONAL ACTIVATOR SOXR"/>
    <property type="match status" value="1"/>
</dbReference>
<organism evidence="3 4">
    <name type="scientific">Oscillibacter hominis</name>
    <dbReference type="NCBI Taxonomy" id="2763056"/>
    <lineage>
        <taxon>Bacteria</taxon>
        <taxon>Bacillati</taxon>
        <taxon>Bacillota</taxon>
        <taxon>Clostridia</taxon>
        <taxon>Eubacteriales</taxon>
        <taxon>Oscillospiraceae</taxon>
        <taxon>Oscillibacter</taxon>
    </lineage>
</organism>
<proteinExistence type="predicted"/>
<dbReference type="Pfam" id="PF13411">
    <property type="entry name" value="MerR_1"/>
    <property type="match status" value="1"/>
</dbReference>
<sequence>MNYTIKEVSEMMNLSIPTLRYYDKMGLLPGLGRKESGYRIFSEGDIEMLKIIDAFKKAGLKIKDMQNYLALAYKGESTLEERYKIFLKQEKVLKEKISDLEQALEVTRKKIAYYEVAIQAGTEAALPPAFCLQATKEQ</sequence>
<evidence type="ECO:0000256" key="1">
    <source>
        <dbReference type="ARBA" id="ARBA00023125"/>
    </source>
</evidence>
<evidence type="ECO:0000313" key="4">
    <source>
        <dbReference type="Proteomes" id="UP000515960"/>
    </source>
</evidence>
<dbReference type="InterPro" id="IPR009061">
    <property type="entry name" value="DNA-bd_dom_put_sf"/>
</dbReference>
<evidence type="ECO:0000259" key="2">
    <source>
        <dbReference type="PROSITE" id="PS50937"/>
    </source>
</evidence>
<accession>A0A7G9B4V4</accession>
<dbReference type="Proteomes" id="UP000515960">
    <property type="component" value="Chromosome"/>
</dbReference>
<evidence type="ECO:0000313" key="3">
    <source>
        <dbReference type="EMBL" id="QNL44585.1"/>
    </source>
</evidence>
<dbReference type="SUPFAM" id="SSF46955">
    <property type="entry name" value="Putative DNA-binding domain"/>
    <property type="match status" value="1"/>
</dbReference>
<dbReference type="PANTHER" id="PTHR30204:SF82">
    <property type="entry name" value="TRANSCRIPTIONAL REGULATOR, MERR FAMILY"/>
    <property type="match status" value="1"/>
</dbReference>
<dbReference type="EMBL" id="CP060490">
    <property type="protein sequence ID" value="QNL44585.1"/>
    <property type="molecule type" value="Genomic_DNA"/>
</dbReference>
<reference evidence="3 4" key="1">
    <citation type="submission" date="2020-08" db="EMBL/GenBank/DDBJ databases">
        <authorList>
            <person name="Liu C."/>
            <person name="Sun Q."/>
        </authorList>
    </citation>
    <scope>NUCLEOTIDE SEQUENCE [LARGE SCALE GENOMIC DNA]</scope>
    <source>
        <strain evidence="3 4">NSJ-62</strain>
    </source>
</reference>
<dbReference type="InterPro" id="IPR000551">
    <property type="entry name" value="MerR-type_HTH_dom"/>
</dbReference>